<protein>
    <submittedName>
        <fullName evidence="2">Uncharacterized protein</fullName>
    </submittedName>
</protein>
<sequence>MAALRPFSPKRGASGQEQQFMEDKKRKKDDKRKREASQKVTEQKNKVPDLTKSQLLPNLLPLRAALPPPALGHTPPLLHLQRP</sequence>
<reference evidence="2 3" key="1">
    <citation type="submission" date="2018-11" db="EMBL/GenBank/DDBJ databases">
        <authorList>
            <person name="Lopez-Roques C."/>
            <person name="Donnadieu C."/>
            <person name="Bouchez O."/>
            <person name="Klopp C."/>
            <person name="Cabau C."/>
            <person name="Zahm M."/>
        </authorList>
    </citation>
    <scope>NUCLEOTIDE SEQUENCE [LARGE SCALE GENOMIC DNA]</scope>
    <source>
        <strain evidence="2">RS831</strain>
        <tissue evidence="2">Whole body</tissue>
    </source>
</reference>
<feature type="compositionally biased region" description="Basic and acidic residues" evidence="1">
    <location>
        <begin position="32"/>
        <end position="49"/>
    </location>
</feature>
<organism evidence="2 3">
    <name type="scientific">Oryzias javanicus</name>
    <name type="common">Javanese ricefish</name>
    <name type="synonym">Aplocheilus javanicus</name>
    <dbReference type="NCBI Taxonomy" id="123683"/>
    <lineage>
        <taxon>Eukaryota</taxon>
        <taxon>Metazoa</taxon>
        <taxon>Chordata</taxon>
        <taxon>Craniata</taxon>
        <taxon>Vertebrata</taxon>
        <taxon>Euteleostomi</taxon>
        <taxon>Actinopterygii</taxon>
        <taxon>Neopterygii</taxon>
        <taxon>Teleostei</taxon>
        <taxon>Neoteleostei</taxon>
        <taxon>Acanthomorphata</taxon>
        <taxon>Ovalentaria</taxon>
        <taxon>Atherinomorphae</taxon>
        <taxon>Beloniformes</taxon>
        <taxon>Adrianichthyidae</taxon>
        <taxon>Oryziinae</taxon>
        <taxon>Oryzias</taxon>
    </lineage>
</organism>
<gene>
    <name evidence="2" type="ORF">OJAV_G00187580</name>
</gene>
<dbReference type="EMBL" id="CM012455">
    <property type="protein sequence ID" value="RVE59335.1"/>
    <property type="molecule type" value="Genomic_DNA"/>
</dbReference>
<feature type="region of interest" description="Disordered" evidence="1">
    <location>
        <begin position="64"/>
        <end position="83"/>
    </location>
</feature>
<evidence type="ECO:0000313" key="2">
    <source>
        <dbReference type="EMBL" id="RVE59335.1"/>
    </source>
</evidence>
<keyword evidence="3" id="KW-1185">Reference proteome</keyword>
<accession>A0A3S2MHA1</accession>
<proteinExistence type="predicted"/>
<feature type="region of interest" description="Disordered" evidence="1">
    <location>
        <begin position="1"/>
        <end position="54"/>
    </location>
</feature>
<dbReference type="Proteomes" id="UP000283210">
    <property type="component" value="Chromosome 19"/>
</dbReference>
<evidence type="ECO:0000256" key="1">
    <source>
        <dbReference type="SAM" id="MobiDB-lite"/>
    </source>
</evidence>
<evidence type="ECO:0000313" key="3">
    <source>
        <dbReference type="Proteomes" id="UP000283210"/>
    </source>
</evidence>
<reference evidence="2 3" key="2">
    <citation type="submission" date="2019-01" db="EMBL/GenBank/DDBJ databases">
        <title>A chromosome length genome reference of the Java medaka (oryzias javanicus).</title>
        <authorList>
            <person name="Herpin A."/>
            <person name="Takehana Y."/>
            <person name="Naruse K."/>
            <person name="Ansai S."/>
            <person name="Kawaguchi M."/>
        </authorList>
    </citation>
    <scope>NUCLEOTIDE SEQUENCE [LARGE SCALE GENOMIC DNA]</scope>
    <source>
        <strain evidence="2">RS831</strain>
        <tissue evidence="2">Whole body</tissue>
    </source>
</reference>
<name>A0A3S2MHA1_ORYJA</name>
<dbReference type="AlphaFoldDB" id="A0A3S2MHA1"/>